<dbReference type="Pfam" id="PF12680">
    <property type="entry name" value="SnoaL_2"/>
    <property type="match status" value="1"/>
</dbReference>
<dbReference type="Proteomes" id="UP000322244">
    <property type="component" value="Unassembled WGS sequence"/>
</dbReference>
<name>A0A5A7S6S3_9NOCA</name>
<evidence type="ECO:0000313" key="11">
    <source>
        <dbReference type="Proteomes" id="UP000322244"/>
    </source>
</evidence>
<dbReference type="InterPro" id="IPR013325">
    <property type="entry name" value="RNA_pol_sigma_r2"/>
</dbReference>
<dbReference type="RefSeq" id="WP_149432680.1">
    <property type="nucleotide sequence ID" value="NZ_VLNY01000016.1"/>
</dbReference>
<evidence type="ECO:0000259" key="7">
    <source>
        <dbReference type="Pfam" id="PF04542"/>
    </source>
</evidence>
<dbReference type="NCBIfam" id="NF006089">
    <property type="entry name" value="PRK08241.1"/>
    <property type="match status" value="1"/>
</dbReference>
<reference evidence="10 11" key="1">
    <citation type="submission" date="2019-07" db="EMBL/GenBank/DDBJ databases">
        <title>Rhodococcus cavernicolus sp. nov., isolated from a cave.</title>
        <authorList>
            <person name="Lee S.D."/>
        </authorList>
    </citation>
    <scope>NUCLEOTIDE SEQUENCE [LARGE SCALE GENOMIC DNA]</scope>
    <source>
        <strain evidence="10 11">C1-24</strain>
    </source>
</reference>
<dbReference type="InterPro" id="IPR032710">
    <property type="entry name" value="NTF2-like_dom_sf"/>
</dbReference>
<dbReference type="InterPro" id="IPR037401">
    <property type="entry name" value="SnoaL-like"/>
</dbReference>
<dbReference type="InterPro" id="IPR014305">
    <property type="entry name" value="RNA_pol_sigma-G_actinobac"/>
</dbReference>
<dbReference type="OrthoDB" id="7376212at2"/>
<dbReference type="Pfam" id="PF08281">
    <property type="entry name" value="Sigma70_r4_2"/>
    <property type="match status" value="1"/>
</dbReference>
<dbReference type="Gene3D" id="3.10.450.50">
    <property type="match status" value="1"/>
</dbReference>
<dbReference type="PANTHER" id="PTHR30173:SF36">
    <property type="entry name" value="ECF RNA POLYMERASE SIGMA FACTOR SIGJ"/>
    <property type="match status" value="1"/>
</dbReference>
<dbReference type="SUPFAM" id="SSF88946">
    <property type="entry name" value="Sigma2 domain of RNA polymerase sigma factors"/>
    <property type="match status" value="1"/>
</dbReference>
<dbReference type="NCBIfam" id="TIGR02937">
    <property type="entry name" value="sigma70-ECF"/>
    <property type="match status" value="1"/>
</dbReference>
<feature type="domain" description="RNA polymerase sigma-70 region 2" evidence="7">
    <location>
        <begin position="9"/>
        <end position="74"/>
    </location>
</feature>
<dbReference type="InterPro" id="IPR013324">
    <property type="entry name" value="RNA_pol_sigma_r3/r4-like"/>
</dbReference>
<evidence type="ECO:0000256" key="6">
    <source>
        <dbReference type="ARBA" id="ARBA00023163"/>
    </source>
</evidence>
<evidence type="ECO:0000313" key="10">
    <source>
        <dbReference type="EMBL" id="KAA0018975.1"/>
    </source>
</evidence>
<keyword evidence="11" id="KW-1185">Reference proteome</keyword>
<gene>
    <name evidence="10" type="ORF">FOY51_23350</name>
</gene>
<keyword evidence="3" id="KW-0805">Transcription regulation</keyword>
<dbReference type="SUPFAM" id="SSF54427">
    <property type="entry name" value="NTF2-like"/>
    <property type="match status" value="1"/>
</dbReference>
<dbReference type="InterPro" id="IPR014284">
    <property type="entry name" value="RNA_pol_sigma-70_dom"/>
</dbReference>
<evidence type="ECO:0000259" key="8">
    <source>
        <dbReference type="Pfam" id="PF08281"/>
    </source>
</evidence>
<evidence type="ECO:0000256" key="1">
    <source>
        <dbReference type="ARBA" id="ARBA00010641"/>
    </source>
</evidence>
<evidence type="ECO:0000256" key="5">
    <source>
        <dbReference type="ARBA" id="ARBA00023125"/>
    </source>
</evidence>
<comment type="subunit">
    <text evidence="2">Interacts transiently with the RNA polymerase catalytic core formed by RpoA, RpoB, RpoC and RpoZ (2 alpha, 1 beta, 1 beta' and 1 omega subunit) to form the RNA polymerase holoenzyme that can initiate transcription.</text>
</comment>
<feature type="domain" description="SnoaL-like" evidence="9">
    <location>
        <begin position="194"/>
        <end position="282"/>
    </location>
</feature>
<dbReference type="Gene3D" id="1.10.1740.10">
    <property type="match status" value="1"/>
</dbReference>
<accession>A0A5A7S6S3</accession>
<sequence>MNEIEFAGLVDEHKRGLHQHCYRMLGSLHDAEEALQETWIAAWKGIDAFEGRSKVRTWLYTIATRCCLRHAERQPPRLLSWEHGPSREPEDDLGEPIMDSIWLDPWPSDPGEAAPRRETIGLAYVASLQHLPPNQRAVLLLSEVLAFSAAEVAGMLDTSTASVNSALQRARATVSTRVTAEPVVSDDERVLLDSFVDAWERADVDALVEMLSEGVKFTMPPLLAWYDGRDAVLGFVERKVFATQWKLVPVVANGQPAYACYQGPDFKLGAINVLTVEDGKISWIAAFVDPAVTAQFGLPEYFPADR</sequence>
<protein>
    <submittedName>
        <fullName evidence="10">Sigma-70 family RNA polymerase sigma factor</fullName>
    </submittedName>
</protein>
<evidence type="ECO:0000256" key="3">
    <source>
        <dbReference type="ARBA" id="ARBA00023015"/>
    </source>
</evidence>
<comment type="similarity">
    <text evidence="1">Belongs to the sigma-70 factor family. ECF subfamily.</text>
</comment>
<dbReference type="InterPro" id="IPR013249">
    <property type="entry name" value="RNA_pol_sigma70_r4_t2"/>
</dbReference>
<dbReference type="SUPFAM" id="SSF88659">
    <property type="entry name" value="Sigma3 and sigma4 domains of RNA polymerase sigma factors"/>
    <property type="match status" value="1"/>
</dbReference>
<evidence type="ECO:0000259" key="9">
    <source>
        <dbReference type="Pfam" id="PF12680"/>
    </source>
</evidence>
<dbReference type="InterPro" id="IPR052704">
    <property type="entry name" value="ECF_Sigma-70_Domain"/>
</dbReference>
<dbReference type="EMBL" id="VLNY01000016">
    <property type="protein sequence ID" value="KAA0018975.1"/>
    <property type="molecule type" value="Genomic_DNA"/>
</dbReference>
<dbReference type="InterPro" id="IPR007627">
    <property type="entry name" value="RNA_pol_sigma70_r2"/>
</dbReference>
<dbReference type="NCBIfam" id="TIGR02960">
    <property type="entry name" value="SigX5"/>
    <property type="match status" value="1"/>
</dbReference>
<keyword evidence="4" id="KW-0731">Sigma factor</keyword>
<dbReference type="AlphaFoldDB" id="A0A5A7S6S3"/>
<dbReference type="Gene3D" id="1.10.10.10">
    <property type="entry name" value="Winged helix-like DNA-binding domain superfamily/Winged helix DNA-binding domain"/>
    <property type="match status" value="1"/>
</dbReference>
<dbReference type="GO" id="GO:0003677">
    <property type="term" value="F:DNA binding"/>
    <property type="evidence" value="ECO:0007669"/>
    <property type="project" value="UniProtKB-KW"/>
</dbReference>
<evidence type="ECO:0000256" key="2">
    <source>
        <dbReference type="ARBA" id="ARBA00011344"/>
    </source>
</evidence>
<dbReference type="Pfam" id="PF04542">
    <property type="entry name" value="Sigma70_r2"/>
    <property type="match status" value="1"/>
</dbReference>
<organism evidence="10 11">
    <name type="scientific">Antrihabitans cavernicola</name>
    <dbReference type="NCBI Taxonomy" id="2495913"/>
    <lineage>
        <taxon>Bacteria</taxon>
        <taxon>Bacillati</taxon>
        <taxon>Actinomycetota</taxon>
        <taxon>Actinomycetes</taxon>
        <taxon>Mycobacteriales</taxon>
        <taxon>Nocardiaceae</taxon>
        <taxon>Antrihabitans</taxon>
    </lineage>
</organism>
<comment type="caution">
    <text evidence="10">The sequence shown here is derived from an EMBL/GenBank/DDBJ whole genome shotgun (WGS) entry which is preliminary data.</text>
</comment>
<dbReference type="InterPro" id="IPR036388">
    <property type="entry name" value="WH-like_DNA-bd_sf"/>
</dbReference>
<keyword evidence="6" id="KW-0804">Transcription</keyword>
<dbReference type="GO" id="GO:0006352">
    <property type="term" value="P:DNA-templated transcription initiation"/>
    <property type="evidence" value="ECO:0007669"/>
    <property type="project" value="InterPro"/>
</dbReference>
<evidence type="ECO:0000256" key="4">
    <source>
        <dbReference type="ARBA" id="ARBA00023082"/>
    </source>
</evidence>
<proteinExistence type="inferred from homology"/>
<dbReference type="GO" id="GO:0016987">
    <property type="term" value="F:sigma factor activity"/>
    <property type="evidence" value="ECO:0007669"/>
    <property type="project" value="UniProtKB-KW"/>
</dbReference>
<keyword evidence="5" id="KW-0238">DNA-binding</keyword>
<dbReference type="PANTHER" id="PTHR30173">
    <property type="entry name" value="SIGMA 19 FACTOR"/>
    <property type="match status" value="1"/>
</dbReference>
<feature type="domain" description="RNA polymerase sigma factor 70 region 4 type 2" evidence="8">
    <location>
        <begin position="126"/>
        <end position="173"/>
    </location>
</feature>